<dbReference type="SUPFAM" id="SSF52540">
    <property type="entry name" value="P-loop containing nucleoside triphosphate hydrolases"/>
    <property type="match status" value="1"/>
</dbReference>
<keyword evidence="4" id="KW-1185">Reference proteome</keyword>
<dbReference type="Proteomes" id="UP001165079">
    <property type="component" value="Unassembled WGS sequence"/>
</dbReference>
<dbReference type="PANTHER" id="PTHR47957:SF3">
    <property type="entry name" value="ATP-DEPENDENT HELICASE HRQ1"/>
    <property type="match status" value="1"/>
</dbReference>
<dbReference type="GO" id="GO:0036297">
    <property type="term" value="P:interstrand cross-link repair"/>
    <property type="evidence" value="ECO:0007669"/>
    <property type="project" value="TreeGrafter"/>
</dbReference>
<feature type="domain" description="Helicase C-terminal" evidence="2">
    <location>
        <begin position="758"/>
        <end position="913"/>
    </location>
</feature>
<name>A0A9W6W117_9ACTN</name>
<proteinExistence type="predicted"/>
<dbReference type="Pfam" id="PF00271">
    <property type="entry name" value="Helicase_C"/>
    <property type="match status" value="1"/>
</dbReference>
<dbReference type="AlphaFoldDB" id="A0A9W6W117"/>
<organism evidence="3 4">
    <name type="scientific">Actinorhabdospora filicis</name>
    <dbReference type="NCBI Taxonomy" id="1785913"/>
    <lineage>
        <taxon>Bacteria</taxon>
        <taxon>Bacillati</taxon>
        <taxon>Actinomycetota</taxon>
        <taxon>Actinomycetes</taxon>
        <taxon>Micromonosporales</taxon>
        <taxon>Micromonosporaceae</taxon>
        <taxon>Actinorhabdospora</taxon>
    </lineage>
</organism>
<evidence type="ECO:0000259" key="2">
    <source>
        <dbReference type="PROSITE" id="PS51194"/>
    </source>
</evidence>
<dbReference type="GO" id="GO:0043138">
    <property type="term" value="F:3'-5' DNA helicase activity"/>
    <property type="evidence" value="ECO:0007669"/>
    <property type="project" value="TreeGrafter"/>
</dbReference>
<sequence>MTTPEAERDEVVAHLRRHLIGPVGGPGERLRDEPNGRYLTGILYAQPQQVPGSEPDDDLQEEEVESPGNSLTEDADDPITLTGHVRPSSIGITFIAPRAESVFLELDFGYYEPDGSEWIHQSGSAFMRLRPDSDGRCSLPVPEGPPGLLTVKARWRPLDDASIVTVALVNMREQPPRRRVDPAECVYQVHLRCRPESGRLRRYPTRRHGHRDPEAEELELQYRDGAVYAIGHGVAADWDRSEGEPAWVETTFLPVTVVPDVAFEVPGDPEALRLSRLASIVEDESVISMLDDFIDGYERWAQASRRAVESIPDHLRAAAAELVARMDATGARMRRGVRLLDTDTTARTAFGLANHAMAMQMVHGSASLAGSPHPLGQAPVMPDGYETRASWRPFQLGFLLLTIDGVVNGDSADRDLVDLIWFPTGGGKTEAYLGLAAFTILHRRLSMLDDGAGTTIITRYTLRLLTTQQFQRAATMALACEVLRRRNPFALGGSRISIGIWVGANSTPNTYAEAVTLLRDMRAGRESTVGFQVEHCPWCGTELMPPGSEEDTEWGIHTTNTSIRFRCLNSACEFHDEIPIASVDQALYDEPPTLLVGTVDKFARLAWHEKAGVFLGAGEAPGPSLVIQDEFHLISGPLGTIVGLYEAAFDVVMRHHGARPKLVAATATIRRADDQTRGVFGRKVALFPPAGLEAGESYFVTTDRRKPGRMYVGVMPHGHTHVMALNHTAAALLQAPTELALSPSTLDGYSTLVVYHNSLRELGKTITLAHDDFPTRIRSIAPSIEQARELKEIRELTSRVPAREIPRILNALALRHDERGSITMIAATNMISVGVDVGRLALMLVDGQPKTTAEYIQATSRVGRESEERPGLVLTLYSPAKPRDRSHYESFTAYHAVLYNAVEPSSVTPFSISARNRALHADLVILVRHALGLAEEHGAAKFERGDPELERLITAFLKRAATADSSEIQDLTRHLDRLQDDWMRKADLAATRGGLVYSGREDAQLLKRFLRRGDAWETLDSMRSVDLEIPILLEGNR</sequence>
<gene>
    <name evidence="3" type="ORF">Afil01_02040</name>
</gene>
<evidence type="ECO:0000256" key="1">
    <source>
        <dbReference type="SAM" id="MobiDB-lite"/>
    </source>
</evidence>
<dbReference type="GO" id="GO:0006289">
    <property type="term" value="P:nucleotide-excision repair"/>
    <property type="evidence" value="ECO:0007669"/>
    <property type="project" value="TreeGrafter"/>
</dbReference>
<reference evidence="3" key="1">
    <citation type="submission" date="2023-03" db="EMBL/GenBank/DDBJ databases">
        <title>Actinorhabdospora filicis NBRC 111898.</title>
        <authorList>
            <person name="Ichikawa N."/>
            <person name="Sato H."/>
            <person name="Tonouchi N."/>
        </authorList>
    </citation>
    <scope>NUCLEOTIDE SEQUENCE</scope>
    <source>
        <strain evidence="3">NBRC 111898</strain>
    </source>
</reference>
<dbReference type="PANTHER" id="PTHR47957">
    <property type="entry name" value="ATP-DEPENDENT HELICASE HRQ1"/>
    <property type="match status" value="1"/>
</dbReference>
<dbReference type="EMBL" id="BSTX01000001">
    <property type="protein sequence ID" value="GLZ75397.1"/>
    <property type="molecule type" value="Genomic_DNA"/>
</dbReference>
<dbReference type="RefSeq" id="WP_285660632.1">
    <property type="nucleotide sequence ID" value="NZ_BSTX01000001.1"/>
</dbReference>
<protein>
    <recommendedName>
        <fullName evidence="2">Helicase C-terminal domain-containing protein</fullName>
    </recommendedName>
</protein>
<evidence type="ECO:0000313" key="4">
    <source>
        <dbReference type="Proteomes" id="UP001165079"/>
    </source>
</evidence>
<evidence type="ECO:0000313" key="3">
    <source>
        <dbReference type="EMBL" id="GLZ75397.1"/>
    </source>
</evidence>
<comment type="caution">
    <text evidence="3">The sequence shown here is derived from an EMBL/GenBank/DDBJ whole genome shotgun (WGS) entry which is preliminary data.</text>
</comment>
<dbReference type="InterPro" id="IPR001650">
    <property type="entry name" value="Helicase_C-like"/>
</dbReference>
<dbReference type="Gene3D" id="3.40.50.300">
    <property type="entry name" value="P-loop containing nucleotide triphosphate hydrolases"/>
    <property type="match status" value="2"/>
</dbReference>
<feature type="region of interest" description="Disordered" evidence="1">
    <location>
        <begin position="43"/>
        <end position="78"/>
    </location>
</feature>
<dbReference type="CDD" id="cd18785">
    <property type="entry name" value="SF2_C"/>
    <property type="match status" value="1"/>
</dbReference>
<dbReference type="PROSITE" id="PS51194">
    <property type="entry name" value="HELICASE_CTER"/>
    <property type="match status" value="1"/>
</dbReference>
<accession>A0A9W6W117</accession>
<dbReference type="InterPro" id="IPR027417">
    <property type="entry name" value="P-loop_NTPase"/>
</dbReference>
<feature type="compositionally biased region" description="Acidic residues" evidence="1">
    <location>
        <begin position="54"/>
        <end position="65"/>
    </location>
</feature>